<protein>
    <recommendedName>
        <fullName evidence="3">PH domain-containing protein</fullName>
    </recommendedName>
</protein>
<dbReference type="RefSeq" id="WP_261758996.1">
    <property type="nucleotide sequence ID" value="NZ_CP104562.2"/>
</dbReference>
<evidence type="ECO:0000313" key="1">
    <source>
        <dbReference type="EMBL" id="UXH79176.1"/>
    </source>
</evidence>
<dbReference type="EMBL" id="CP104562">
    <property type="protein sequence ID" value="UXH79176.1"/>
    <property type="molecule type" value="Genomic_DNA"/>
</dbReference>
<name>A0ABY6B7I4_9BURK</name>
<evidence type="ECO:0008006" key="3">
    <source>
        <dbReference type="Google" id="ProtNLM"/>
    </source>
</evidence>
<evidence type="ECO:0000313" key="2">
    <source>
        <dbReference type="Proteomes" id="UP001064933"/>
    </source>
</evidence>
<gene>
    <name evidence="1" type="ORF">N4261_04350</name>
</gene>
<keyword evidence="2" id="KW-1185">Reference proteome</keyword>
<accession>A0ABY6B7I4</accession>
<reference evidence="1" key="1">
    <citation type="submission" date="2022-10" db="EMBL/GenBank/DDBJ databases">
        <title>Characterization and whole genome sequencing of a new Roseateles species, isolated from fresh water.</title>
        <authorList>
            <person name="Guliayeva D.Y."/>
            <person name="Akhremchuk A.E."/>
            <person name="Sikolenko M.A."/>
            <person name="Valentovich L.N."/>
            <person name="Sidarenka A.V."/>
        </authorList>
    </citation>
    <scope>NUCLEOTIDE SEQUENCE</scope>
    <source>
        <strain evidence="1">BIM B-1768</strain>
    </source>
</reference>
<sequence>MTDDEHDQWIERARDAVRRGMAKAQQKFGIGAPGRYELDLPTATIRFFDPEDHPRATARLQVAGSWSPTGESWMWGWANDSLPAAATQALAAVRERGERDAVPSLTAGVVASDEGDAWSLVSLAADVIQAECVYRAAGPKSHLFLLLFDLRKS</sequence>
<dbReference type="InterPro" id="IPR049249">
    <property type="entry name" value="DUF6882"/>
</dbReference>
<proteinExistence type="predicted"/>
<dbReference type="Proteomes" id="UP001064933">
    <property type="component" value="Chromosome"/>
</dbReference>
<organism evidence="1 2">
    <name type="scientific">Roseateles amylovorans</name>
    <dbReference type="NCBI Taxonomy" id="2978473"/>
    <lineage>
        <taxon>Bacteria</taxon>
        <taxon>Pseudomonadati</taxon>
        <taxon>Pseudomonadota</taxon>
        <taxon>Betaproteobacteria</taxon>
        <taxon>Burkholderiales</taxon>
        <taxon>Sphaerotilaceae</taxon>
        <taxon>Roseateles</taxon>
    </lineage>
</organism>
<dbReference type="Pfam" id="PF21813">
    <property type="entry name" value="DUF6882"/>
    <property type="match status" value="1"/>
</dbReference>